<gene>
    <name evidence="3" type="ORF">SAMN02745223_01441</name>
</gene>
<protein>
    <recommendedName>
        <fullName evidence="5">TPR repeat</fullName>
    </recommendedName>
</protein>
<dbReference type="SMART" id="SM00671">
    <property type="entry name" value="SEL1"/>
    <property type="match status" value="6"/>
</dbReference>
<evidence type="ECO:0000313" key="4">
    <source>
        <dbReference type="Proteomes" id="UP000184533"/>
    </source>
</evidence>
<dbReference type="Proteomes" id="UP000184533">
    <property type="component" value="Unassembled WGS sequence"/>
</dbReference>
<keyword evidence="2" id="KW-0732">Signal</keyword>
<feature type="region of interest" description="Disordered" evidence="1">
    <location>
        <begin position="339"/>
        <end position="378"/>
    </location>
</feature>
<accession>A0A1M4XFI1</accession>
<dbReference type="OrthoDB" id="9816559at2"/>
<dbReference type="Pfam" id="PF08238">
    <property type="entry name" value="Sel1"/>
    <property type="match status" value="6"/>
</dbReference>
<dbReference type="RefSeq" id="WP_052950339.1">
    <property type="nucleotide sequence ID" value="NZ_FQVC01000003.1"/>
</dbReference>
<feature type="compositionally biased region" description="Low complexity" evidence="1">
    <location>
        <begin position="341"/>
        <end position="358"/>
    </location>
</feature>
<dbReference type="InterPro" id="IPR006597">
    <property type="entry name" value="Sel1-like"/>
</dbReference>
<sequence>MSRLLTALAVSLLLATSAMAQDGQDAANPAEAISNEIFGGPRVAADAAFGAFQRGYFLTALELALPRAEKGDAAAQTLIAEIYAKGLGVAQNEQRAAGWYQLASNNGDVLATFELALLYQEGAGVPRNRARAAELFKKAADGGYVPAKYNLALLHVEGIYADPSLVTAATLMKEAADAELPEAQYDYGVMLLEGAGVAPNPVEGARYIGLAAEQDLIAAQIDYATLLYMGQGIEKDVTEAARWYARAAEGGNAVAQNRYAKLVASGEGVTLDLQEAAMWRALARRQGLSDPALDRLLVSILPADLAKAEERARFWPSTPPVPVDPDAPATVPEAVSETVLPAPTDAAEAPEAAVIAPTQSNSIAPIPATRSTPPKQDP</sequence>
<reference evidence="3 4" key="1">
    <citation type="submission" date="2016-11" db="EMBL/GenBank/DDBJ databases">
        <authorList>
            <person name="Jaros S."/>
            <person name="Januszkiewicz K."/>
            <person name="Wedrychowicz H."/>
        </authorList>
    </citation>
    <scope>NUCLEOTIDE SEQUENCE [LARGE SCALE GENOMIC DNA]</scope>
    <source>
        <strain evidence="3 4">DSM 17137</strain>
    </source>
</reference>
<feature type="signal peptide" evidence="2">
    <location>
        <begin position="1"/>
        <end position="20"/>
    </location>
</feature>
<evidence type="ECO:0000256" key="2">
    <source>
        <dbReference type="SAM" id="SignalP"/>
    </source>
</evidence>
<feature type="compositionally biased region" description="Polar residues" evidence="1">
    <location>
        <begin position="359"/>
        <end position="378"/>
    </location>
</feature>
<dbReference type="InterPro" id="IPR011990">
    <property type="entry name" value="TPR-like_helical_dom_sf"/>
</dbReference>
<organism evidence="3 4">
    <name type="scientific">Devosia limi DSM 17137</name>
    <dbReference type="NCBI Taxonomy" id="1121477"/>
    <lineage>
        <taxon>Bacteria</taxon>
        <taxon>Pseudomonadati</taxon>
        <taxon>Pseudomonadota</taxon>
        <taxon>Alphaproteobacteria</taxon>
        <taxon>Hyphomicrobiales</taxon>
        <taxon>Devosiaceae</taxon>
        <taxon>Devosia</taxon>
    </lineage>
</organism>
<evidence type="ECO:0000313" key="3">
    <source>
        <dbReference type="EMBL" id="SHE92377.1"/>
    </source>
</evidence>
<dbReference type="EMBL" id="FQVC01000003">
    <property type="protein sequence ID" value="SHE92377.1"/>
    <property type="molecule type" value="Genomic_DNA"/>
</dbReference>
<dbReference type="Gene3D" id="1.25.40.10">
    <property type="entry name" value="Tetratricopeptide repeat domain"/>
    <property type="match status" value="2"/>
</dbReference>
<evidence type="ECO:0000256" key="1">
    <source>
        <dbReference type="SAM" id="MobiDB-lite"/>
    </source>
</evidence>
<dbReference type="AlphaFoldDB" id="A0A1M4XFI1"/>
<dbReference type="PANTHER" id="PTHR11102:SF160">
    <property type="entry name" value="ERAD-ASSOCIATED E3 UBIQUITIN-PROTEIN LIGASE COMPONENT HRD3"/>
    <property type="match status" value="1"/>
</dbReference>
<dbReference type="SUPFAM" id="SSF81901">
    <property type="entry name" value="HCP-like"/>
    <property type="match status" value="1"/>
</dbReference>
<dbReference type="PANTHER" id="PTHR11102">
    <property type="entry name" value="SEL-1-LIKE PROTEIN"/>
    <property type="match status" value="1"/>
</dbReference>
<name>A0A1M4XFI1_9HYPH</name>
<dbReference type="InterPro" id="IPR050767">
    <property type="entry name" value="Sel1_AlgK"/>
</dbReference>
<evidence type="ECO:0008006" key="5">
    <source>
        <dbReference type="Google" id="ProtNLM"/>
    </source>
</evidence>
<feature type="chain" id="PRO_5009908282" description="TPR repeat" evidence="2">
    <location>
        <begin position="21"/>
        <end position="378"/>
    </location>
</feature>
<proteinExistence type="predicted"/>